<keyword evidence="1" id="KW-0805">Transcription regulation</keyword>
<evidence type="ECO:0000256" key="1">
    <source>
        <dbReference type="ARBA" id="ARBA00023015"/>
    </source>
</evidence>
<feature type="domain" description="HTH tetR-type" evidence="4">
    <location>
        <begin position="21"/>
        <end position="68"/>
    </location>
</feature>
<reference evidence="5 6" key="1">
    <citation type="submission" date="2021-01" db="EMBL/GenBank/DDBJ databases">
        <title>Genomics of switchgrass bacterial isolates.</title>
        <authorList>
            <person name="Shade A."/>
        </authorList>
    </citation>
    <scope>NUCLEOTIDE SEQUENCE [LARGE SCALE GENOMIC DNA]</scope>
    <source>
        <strain evidence="5 6">PvP111</strain>
    </source>
</reference>
<dbReference type="PANTHER" id="PTHR30055">
    <property type="entry name" value="HTH-TYPE TRANSCRIPTIONAL REGULATOR RUTR"/>
    <property type="match status" value="1"/>
</dbReference>
<dbReference type="PANTHER" id="PTHR30055:SF234">
    <property type="entry name" value="HTH-TYPE TRANSCRIPTIONAL REGULATOR BETI"/>
    <property type="match status" value="1"/>
</dbReference>
<dbReference type="SUPFAM" id="SSF46689">
    <property type="entry name" value="Homeodomain-like"/>
    <property type="match status" value="1"/>
</dbReference>
<dbReference type="Proteomes" id="UP000703038">
    <property type="component" value="Unassembled WGS sequence"/>
</dbReference>
<proteinExistence type="predicted"/>
<sequence length="217" mass="22950">MSQARSTRAPSARSEATREAILGAAERLYAENGVVAVSNRQVGDAAGQSNSAVVGYHFGSKEDLVRAIVVRRTGGVERIRSGHVAAIGEGADLRAWVSALVLPSTQYFAELGAPTWYARFASQVMTDPVLRPILVDEALSSATLRETLTGITSCLPPIPADVRSARGAMARTLLTHVMAEREAEFAASGADPTPYWTACGIDLVDAIVGIWSAPVSR</sequence>
<dbReference type="InterPro" id="IPR050109">
    <property type="entry name" value="HTH-type_TetR-like_transc_reg"/>
</dbReference>
<organism evidence="5 6">
    <name type="scientific">Rhodococcoides corynebacterioides</name>
    <dbReference type="NCBI Taxonomy" id="53972"/>
    <lineage>
        <taxon>Bacteria</taxon>
        <taxon>Bacillati</taxon>
        <taxon>Actinomycetota</taxon>
        <taxon>Actinomycetes</taxon>
        <taxon>Mycobacteriales</taxon>
        <taxon>Nocardiaceae</taxon>
        <taxon>Rhodococcoides</taxon>
    </lineage>
</organism>
<accession>A0ABS2KPJ7</accession>
<evidence type="ECO:0000313" key="6">
    <source>
        <dbReference type="Proteomes" id="UP000703038"/>
    </source>
</evidence>
<name>A0ABS2KPJ7_9NOCA</name>
<evidence type="ECO:0000256" key="3">
    <source>
        <dbReference type="ARBA" id="ARBA00023163"/>
    </source>
</evidence>
<gene>
    <name evidence="5" type="ORF">JOE42_000621</name>
</gene>
<dbReference type="InterPro" id="IPR009057">
    <property type="entry name" value="Homeodomain-like_sf"/>
</dbReference>
<dbReference type="EMBL" id="JAFBBK010000001">
    <property type="protein sequence ID" value="MBM7413888.1"/>
    <property type="molecule type" value="Genomic_DNA"/>
</dbReference>
<keyword evidence="6" id="KW-1185">Reference proteome</keyword>
<evidence type="ECO:0000313" key="5">
    <source>
        <dbReference type="EMBL" id="MBM7413888.1"/>
    </source>
</evidence>
<comment type="caution">
    <text evidence="5">The sequence shown here is derived from an EMBL/GenBank/DDBJ whole genome shotgun (WGS) entry which is preliminary data.</text>
</comment>
<keyword evidence="3" id="KW-0804">Transcription</keyword>
<dbReference type="RefSeq" id="WP_204866618.1">
    <property type="nucleotide sequence ID" value="NZ_JAFBBK010000001.1"/>
</dbReference>
<dbReference type="Pfam" id="PF00440">
    <property type="entry name" value="TetR_N"/>
    <property type="match status" value="1"/>
</dbReference>
<dbReference type="InterPro" id="IPR001647">
    <property type="entry name" value="HTH_TetR"/>
</dbReference>
<evidence type="ECO:0000256" key="2">
    <source>
        <dbReference type="ARBA" id="ARBA00023125"/>
    </source>
</evidence>
<evidence type="ECO:0000259" key="4">
    <source>
        <dbReference type="Pfam" id="PF00440"/>
    </source>
</evidence>
<dbReference type="Gene3D" id="1.10.357.10">
    <property type="entry name" value="Tetracycline Repressor, domain 2"/>
    <property type="match status" value="1"/>
</dbReference>
<protein>
    <submittedName>
        <fullName evidence="5">AcrR family transcriptional regulator</fullName>
    </submittedName>
</protein>
<keyword evidence="2" id="KW-0238">DNA-binding</keyword>